<reference evidence="1" key="1">
    <citation type="submission" date="2015-11" db="EMBL/GenBank/DDBJ databases">
        <title>De novo transcriptome assembly of four potential Pierce s Disease insect vectors from Arizona vineyards.</title>
        <authorList>
            <person name="Tassone E.E."/>
        </authorList>
    </citation>
    <scope>NUCLEOTIDE SEQUENCE</scope>
</reference>
<gene>
    <name evidence="1" type="ORF">g.3570</name>
</gene>
<feature type="non-terminal residue" evidence="1">
    <location>
        <position position="108"/>
    </location>
</feature>
<name>A0A1B6HIS5_9HEMI</name>
<dbReference type="EMBL" id="GECU01033241">
    <property type="protein sequence ID" value="JAS74465.1"/>
    <property type="molecule type" value="Transcribed_RNA"/>
</dbReference>
<dbReference type="AlphaFoldDB" id="A0A1B6HIS5"/>
<evidence type="ECO:0000313" key="1">
    <source>
        <dbReference type="EMBL" id="JAS74465.1"/>
    </source>
</evidence>
<feature type="non-terminal residue" evidence="1">
    <location>
        <position position="1"/>
    </location>
</feature>
<proteinExistence type="predicted"/>
<accession>A0A1B6HIS5</accession>
<organism evidence="1">
    <name type="scientific">Homalodisca liturata</name>
    <dbReference type="NCBI Taxonomy" id="320908"/>
    <lineage>
        <taxon>Eukaryota</taxon>
        <taxon>Metazoa</taxon>
        <taxon>Ecdysozoa</taxon>
        <taxon>Arthropoda</taxon>
        <taxon>Hexapoda</taxon>
        <taxon>Insecta</taxon>
        <taxon>Pterygota</taxon>
        <taxon>Neoptera</taxon>
        <taxon>Paraneoptera</taxon>
        <taxon>Hemiptera</taxon>
        <taxon>Auchenorrhyncha</taxon>
        <taxon>Membracoidea</taxon>
        <taxon>Cicadellidae</taxon>
        <taxon>Cicadellinae</taxon>
        <taxon>Proconiini</taxon>
        <taxon>Homalodisca</taxon>
    </lineage>
</organism>
<protein>
    <submittedName>
        <fullName evidence="1">Uncharacterized protein</fullName>
    </submittedName>
</protein>
<sequence>VYVKGNEKQKFITSLLSDFCVNVINIERSQFVQPSSMKECSFNHSPHNCAYINVHVLLQWFNAQKLVEKQMENVNLAFKECFQKGYKHMSAGMVKFIPKHFIVNHSED</sequence>